<keyword evidence="7" id="KW-1185">Reference proteome</keyword>
<accession>A0ABU8VC88</accession>
<dbReference type="Gene3D" id="1.10.10.10">
    <property type="entry name" value="Winged helix-like DNA-binding domain superfamily/Winged helix DNA-binding domain"/>
    <property type="match status" value="1"/>
</dbReference>
<dbReference type="InterPro" id="IPR036390">
    <property type="entry name" value="WH_DNA-bd_sf"/>
</dbReference>
<dbReference type="InterPro" id="IPR000835">
    <property type="entry name" value="HTH_MarR-typ"/>
</dbReference>
<dbReference type="RefSeq" id="WP_340356253.1">
    <property type="nucleotide sequence ID" value="NZ_JBBKZU010000003.1"/>
</dbReference>
<gene>
    <name evidence="6" type="ORF">WKW77_07605</name>
</gene>
<dbReference type="PANTHER" id="PTHR33164">
    <property type="entry name" value="TRANSCRIPTIONAL REGULATOR, MARR FAMILY"/>
    <property type="match status" value="1"/>
</dbReference>
<dbReference type="InterPro" id="IPR036388">
    <property type="entry name" value="WH-like_DNA-bd_sf"/>
</dbReference>
<name>A0ABU8VC88_9BURK</name>
<keyword evidence="2" id="KW-0238">DNA-binding</keyword>
<feature type="domain" description="HTH marR-type" evidence="5">
    <location>
        <begin position="31"/>
        <end position="163"/>
    </location>
</feature>
<evidence type="ECO:0000256" key="2">
    <source>
        <dbReference type="ARBA" id="ARBA00023125"/>
    </source>
</evidence>
<dbReference type="EMBL" id="JBBKZU010000003">
    <property type="protein sequence ID" value="MEJ8810931.1"/>
    <property type="molecule type" value="Genomic_DNA"/>
</dbReference>
<keyword evidence="1" id="KW-0805">Transcription regulation</keyword>
<evidence type="ECO:0000313" key="6">
    <source>
        <dbReference type="EMBL" id="MEJ8810931.1"/>
    </source>
</evidence>
<protein>
    <submittedName>
        <fullName evidence="6">MarR family transcriptional regulator</fullName>
    </submittedName>
</protein>
<proteinExistence type="predicted"/>
<dbReference type="PROSITE" id="PS50995">
    <property type="entry name" value="HTH_MARR_2"/>
    <property type="match status" value="1"/>
</dbReference>
<evidence type="ECO:0000256" key="1">
    <source>
        <dbReference type="ARBA" id="ARBA00023015"/>
    </source>
</evidence>
<dbReference type="PANTHER" id="PTHR33164:SF64">
    <property type="entry name" value="TRANSCRIPTIONAL REGULATOR SLYA"/>
    <property type="match status" value="1"/>
</dbReference>
<sequence length="180" mass="20070">MNNPKHASGVPAADQGPFNGERPGRGRRFVDDYLPALLAQASQLISSEFHEVARKHGFSVSEWRVMASLAGGEPISIGQLAQVTVTKQPTVTRLLDRMEARGQVERLPHESDRRVTLVRITRQGSKAVEHLMELAREHEMRVLEPFGLQRAEELKRTLRQLIELHARAPGDAPADASDEE</sequence>
<keyword evidence="3" id="KW-0804">Transcription</keyword>
<comment type="caution">
    <text evidence="6">The sequence shown here is derived from an EMBL/GenBank/DDBJ whole genome shotgun (WGS) entry which is preliminary data.</text>
</comment>
<dbReference type="InterPro" id="IPR039422">
    <property type="entry name" value="MarR/SlyA-like"/>
</dbReference>
<evidence type="ECO:0000259" key="5">
    <source>
        <dbReference type="PROSITE" id="PS50995"/>
    </source>
</evidence>
<dbReference type="SUPFAM" id="SSF46785">
    <property type="entry name" value="Winged helix' DNA-binding domain"/>
    <property type="match status" value="1"/>
</dbReference>
<reference evidence="6 7" key="1">
    <citation type="submission" date="2024-03" db="EMBL/GenBank/DDBJ databases">
        <title>Novel species of the genus Variovorax.</title>
        <authorList>
            <person name="Liu Q."/>
            <person name="Xin Y.-H."/>
        </authorList>
    </citation>
    <scope>NUCLEOTIDE SEQUENCE [LARGE SCALE GENOMIC DNA]</scope>
    <source>
        <strain evidence="6 7">KACC 18899</strain>
    </source>
</reference>
<evidence type="ECO:0000256" key="3">
    <source>
        <dbReference type="ARBA" id="ARBA00023163"/>
    </source>
</evidence>
<dbReference type="PRINTS" id="PR00598">
    <property type="entry name" value="HTHMARR"/>
</dbReference>
<dbReference type="SMART" id="SM00347">
    <property type="entry name" value="HTH_MARR"/>
    <property type="match status" value="1"/>
</dbReference>
<feature type="region of interest" description="Disordered" evidence="4">
    <location>
        <begin position="1"/>
        <end position="25"/>
    </location>
</feature>
<dbReference type="Proteomes" id="UP001365846">
    <property type="component" value="Unassembled WGS sequence"/>
</dbReference>
<evidence type="ECO:0000256" key="4">
    <source>
        <dbReference type="SAM" id="MobiDB-lite"/>
    </source>
</evidence>
<evidence type="ECO:0000313" key="7">
    <source>
        <dbReference type="Proteomes" id="UP001365846"/>
    </source>
</evidence>
<dbReference type="Pfam" id="PF12802">
    <property type="entry name" value="MarR_2"/>
    <property type="match status" value="1"/>
</dbReference>
<organism evidence="6 7">
    <name type="scientific">Variovorax ureilyticus</name>
    <dbReference type="NCBI Taxonomy" id="1836198"/>
    <lineage>
        <taxon>Bacteria</taxon>
        <taxon>Pseudomonadati</taxon>
        <taxon>Pseudomonadota</taxon>
        <taxon>Betaproteobacteria</taxon>
        <taxon>Burkholderiales</taxon>
        <taxon>Comamonadaceae</taxon>
        <taxon>Variovorax</taxon>
    </lineage>
</organism>